<keyword evidence="6" id="KW-0067">ATP-binding</keyword>
<dbReference type="GO" id="GO:0016787">
    <property type="term" value="F:hydrolase activity"/>
    <property type="evidence" value="ECO:0007669"/>
    <property type="project" value="UniProtKB-KW"/>
</dbReference>
<dbReference type="EMBL" id="JAGMWT010000012">
    <property type="protein sequence ID" value="KAH7119021.1"/>
    <property type="molecule type" value="Genomic_DNA"/>
</dbReference>
<keyword evidence="5" id="KW-0347">Helicase</keyword>
<evidence type="ECO:0000256" key="6">
    <source>
        <dbReference type="ARBA" id="ARBA00022840"/>
    </source>
</evidence>
<evidence type="ECO:0000259" key="10">
    <source>
        <dbReference type="PROSITE" id="PS51192"/>
    </source>
</evidence>
<protein>
    <recommendedName>
        <fullName evidence="1">RNA helicase</fullName>
        <ecNumber evidence="1">3.6.4.13</ecNumber>
    </recommendedName>
</protein>
<dbReference type="Pfam" id="PF00270">
    <property type="entry name" value="DEAD"/>
    <property type="match status" value="1"/>
</dbReference>
<dbReference type="Pfam" id="PF04408">
    <property type="entry name" value="WHD_HA2"/>
    <property type="match status" value="1"/>
</dbReference>
<dbReference type="PROSITE" id="PS51194">
    <property type="entry name" value="HELICASE_CTER"/>
    <property type="match status" value="1"/>
</dbReference>
<dbReference type="InterPro" id="IPR027417">
    <property type="entry name" value="P-loop_NTPase"/>
</dbReference>
<evidence type="ECO:0000259" key="11">
    <source>
        <dbReference type="PROSITE" id="PS51194"/>
    </source>
</evidence>
<dbReference type="InterPro" id="IPR001650">
    <property type="entry name" value="Helicase_C-like"/>
</dbReference>
<dbReference type="PANTHER" id="PTHR18934:SF83">
    <property type="entry name" value="PRE-MRNA-SPLICING FACTOR ATP-DEPENDENT RNA HELICASE DHX16"/>
    <property type="match status" value="1"/>
</dbReference>
<evidence type="ECO:0000256" key="1">
    <source>
        <dbReference type="ARBA" id="ARBA00012552"/>
    </source>
</evidence>
<dbReference type="GO" id="GO:0006397">
    <property type="term" value="P:mRNA processing"/>
    <property type="evidence" value="ECO:0007669"/>
    <property type="project" value="UniProtKB-KW"/>
</dbReference>
<organism evidence="12 13">
    <name type="scientific">Dendryphion nanum</name>
    <dbReference type="NCBI Taxonomy" id="256645"/>
    <lineage>
        <taxon>Eukaryota</taxon>
        <taxon>Fungi</taxon>
        <taxon>Dikarya</taxon>
        <taxon>Ascomycota</taxon>
        <taxon>Pezizomycotina</taxon>
        <taxon>Dothideomycetes</taxon>
        <taxon>Pleosporomycetidae</taxon>
        <taxon>Pleosporales</taxon>
        <taxon>Torulaceae</taxon>
        <taxon>Dendryphion</taxon>
    </lineage>
</organism>
<name>A0A9P9DI10_9PLEO</name>
<evidence type="ECO:0000256" key="5">
    <source>
        <dbReference type="ARBA" id="ARBA00022806"/>
    </source>
</evidence>
<dbReference type="InterPro" id="IPR011709">
    <property type="entry name" value="DEAD-box_helicase_OB_fold"/>
</dbReference>
<dbReference type="OrthoDB" id="10253254at2759"/>
<dbReference type="InterPro" id="IPR014001">
    <property type="entry name" value="Helicase_ATP-bd"/>
</dbReference>
<reference evidence="12" key="1">
    <citation type="journal article" date="2021" name="Nat. Commun.">
        <title>Genetic determinants of endophytism in the Arabidopsis root mycobiome.</title>
        <authorList>
            <person name="Mesny F."/>
            <person name="Miyauchi S."/>
            <person name="Thiergart T."/>
            <person name="Pickel B."/>
            <person name="Atanasova L."/>
            <person name="Karlsson M."/>
            <person name="Huettel B."/>
            <person name="Barry K.W."/>
            <person name="Haridas S."/>
            <person name="Chen C."/>
            <person name="Bauer D."/>
            <person name="Andreopoulos W."/>
            <person name="Pangilinan J."/>
            <person name="LaButti K."/>
            <person name="Riley R."/>
            <person name="Lipzen A."/>
            <person name="Clum A."/>
            <person name="Drula E."/>
            <person name="Henrissat B."/>
            <person name="Kohler A."/>
            <person name="Grigoriev I.V."/>
            <person name="Martin F.M."/>
            <person name="Hacquard S."/>
        </authorList>
    </citation>
    <scope>NUCLEOTIDE SEQUENCE</scope>
    <source>
        <strain evidence="12">MPI-CAGE-CH-0243</strain>
    </source>
</reference>
<dbReference type="AlphaFoldDB" id="A0A9P9DI10"/>
<dbReference type="PROSITE" id="PS51192">
    <property type="entry name" value="HELICASE_ATP_BIND_1"/>
    <property type="match status" value="1"/>
</dbReference>
<keyword evidence="13" id="KW-1185">Reference proteome</keyword>
<dbReference type="Pfam" id="PF07717">
    <property type="entry name" value="OB_NTP_bind"/>
    <property type="match status" value="1"/>
</dbReference>
<keyword evidence="4 12" id="KW-0378">Hydrolase</keyword>
<dbReference type="GO" id="GO:0005524">
    <property type="term" value="F:ATP binding"/>
    <property type="evidence" value="ECO:0007669"/>
    <property type="project" value="UniProtKB-KW"/>
</dbReference>
<keyword evidence="2" id="KW-0507">mRNA processing</keyword>
<dbReference type="EC" id="3.6.4.13" evidence="1"/>
<dbReference type="Proteomes" id="UP000700596">
    <property type="component" value="Unassembled WGS sequence"/>
</dbReference>
<dbReference type="FunFam" id="3.40.50.300:FF:000007">
    <property type="entry name" value="Pre-mRNA-splicing factor ATP-dependent RNA helicase"/>
    <property type="match status" value="1"/>
</dbReference>
<feature type="coiled-coil region" evidence="9">
    <location>
        <begin position="72"/>
        <end position="103"/>
    </location>
</feature>
<keyword evidence="7" id="KW-0508">mRNA splicing</keyword>
<comment type="caution">
    <text evidence="12">The sequence shown here is derived from an EMBL/GenBank/DDBJ whole genome shotgun (WGS) entry which is preliminary data.</text>
</comment>
<dbReference type="InterPro" id="IPR011545">
    <property type="entry name" value="DEAD/DEAH_box_helicase_dom"/>
</dbReference>
<evidence type="ECO:0000256" key="9">
    <source>
        <dbReference type="SAM" id="Coils"/>
    </source>
</evidence>
<dbReference type="FunFam" id="3.40.50.300:FF:000615">
    <property type="entry name" value="pre-mRNA-splicing factor ATP-dependent RNA helicase DEAH7"/>
    <property type="match status" value="1"/>
</dbReference>
<feature type="domain" description="Helicase C-terminal" evidence="11">
    <location>
        <begin position="428"/>
        <end position="602"/>
    </location>
</feature>
<dbReference type="Gene3D" id="1.20.120.1080">
    <property type="match status" value="1"/>
</dbReference>
<dbReference type="CDD" id="cd17917">
    <property type="entry name" value="DEXHc_RHA-like"/>
    <property type="match status" value="1"/>
</dbReference>
<sequence length="875" mass="97994">MDLVGSQRQQDLIWFQASTSSYRLQLPSFGLPCVQQLDRSTLLATTMAPPGGKERSGDVNDLRLRSRQSYLAKREEQQLVLLRQQVEAETEELRTNSRLSEAEKQEFATNRKTLQLAQERLLIDDHKDGFFIPDAEFTSKSEILNKTSKETYKSEVQQWEDEQTTKARAAQVQSSKRKREEDYEFVFDTSQAPKWDIQTAARLDAEKERLSKMLDAAEEKAKSIDQVRKSLPIYAYKDELLQAVKDHQVLIVCAETGSGKTTQIPQYLAEVYGKEGMVACTQPRRVAAMSVAKRVSEEMGCRLSAEVGYVVRFDSKVSDKTIVKYMTDGLLLKECFNSPGLDGYKCIVLDEAHERTLATDILFGLLKDLIRLRSDLRIIIASATLNAQAFSEYWNAAPVLMVPGRTHPVDVYFSSSPEADYLKAALTTVFQIHCTMPLPGDILVFLSGQEEIESLAQNIEETARKLAGRCPEIRVAPIYAALPSDLQALIFEPTPKNCRKVILATNIAETSLTVDGVVYVVDPGFQKLDMYNPRSGISSLSITPISKASSGQRAGRAGRTGPGKCFRLYTRYSYTHELPADTTPEIQRTNLDSVVLTLKGLGINDLVGFDFMSPPSADALMKSLENLYALGALNESGQLSKMGRSIAEFPLNPFLAKTIIGGEKYNCVEEILSIVALLPESGSLFFRPKEKKLESDAARERFTSREAGDMGTLLNIWNQWVDADYDAGWAKQNYLQIRTLNRARDVRDQLEQLATRVGLEITSSGSSDHIAVRKALTSGLFINAARLQRDGLSYRLVKNGLTTYIHPSSVMMENRSKWIIYYELQLTTKEYMRSVMPIEPEWLTEAAPHFHKSEELDKLGVDKKVGKHGQGKVGV</sequence>
<dbReference type="GO" id="GO:0003724">
    <property type="term" value="F:RNA helicase activity"/>
    <property type="evidence" value="ECO:0007669"/>
    <property type="project" value="UniProtKB-EC"/>
</dbReference>
<evidence type="ECO:0000256" key="8">
    <source>
        <dbReference type="ARBA" id="ARBA00047984"/>
    </source>
</evidence>
<evidence type="ECO:0000313" key="12">
    <source>
        <dbReference type="EMBL" id="KAH7119021.1"/>
    </source>
</evidence>
<evidence type="ECO:0000256" key="4">
    <source>
        <dbReference type="ARBA" id="ARBA00022801"/>
    </source>
</evidence>
<dbReference type="InterPro" id="IPR048333">
    <property type="entry name" value="HA2_WH"/>
</dbReference>
<accession>A0A9P9DI10</accession>
<dbReference type="InterPro" id="IPR007502">
    <property type="entry name" value="Helicase-assoc_dom"/>
</dbReference>
<feature type="coiled-coil region" evidence="9">
    <location>
        <begin position="200"/>
        <end position="227"/>
    </location>
</feature>
<dbReference type="Pfam" id="PF00271">
    <property type="entry name" value="Helicase_C"/>
    <property type="match status" value="1"/>
</dbReference>
<evidence type="ECO:0000256" key="2">
    <source>
        <dbReference type="ARBA" id="ARBA00022664"/>
    </source>
</evidence>
<dbReference type="GO" id="GO:0003723">
    <property type="term" value="F:RNA binding"/>
    <property type="evidence" value="ECO:0007669"/>
    <property type="project" value="TreeGrafter"/>
</dbReference>
<dbReference type="SMART" id="SM00847">
    <property type="entry name" value="HA2"/>
    <property type="match status" value="1"/>
</dbReference>
<dbReference type="GO" id="GO:0071013">
    <property type="term" value="C:catalytic step 2 spliceosome"/>
    <property type="evidence" value="ECO:0007669"/>
    <property type="project" value="TreeGrafter"/>
</dbReference>
<comment type="catalytic activity">
    <reaction evidence="8">
        <text>ATP + H2O = ADP + phosphate + H(+)</text>
        <dbReference type="Rhea" id="RHEA:13065"/>
        <dbReference type="ChEBI" id="CHEBI:15377"/>
        <dbReference type="ChEBI" id="CHEBI:15378"/>
        <dbReference type="ChEBI" id="CHEBI:30616"/>
        <dbReference type="ChEBI" id="CHEBI:43474"/>
        <dbReference type="ChEBI" id="CHEBI:456216"/>
        <dbReference type="EC" id="3.6.4.13"/>
    </reaction>
</comment>
<keyword evidence="9" id="KW-0175">Coiled coil</keyword>
<dbReference type="PANTHER" id="PTHR18934">
    <property type="entry name" value="ATP-DEPENDENT RNA HELICASE"/>
    <property type="match status" value="1"/>
</dbReference>
<evidence type="ECO:0000256" key="7">
    <source>
        <dbReference type="ARBA" id="ARBA00023187"/>
    </source>
</evidence>
<dbReference type="SUPFAM" id="SSF52540">
    <property type="entry name" value="P-loop containing nucleoside triphosphate hydrolases"/>
    <property type="match status" value="1"/>
</dbReference>
<dbReference type="SMART" id="SM00490">
    <property type="entry name" value="HELICc"/>
    <property type="match status" value="1"/>
</dbReference>
<gene>
    <name evidence="12" type="ORF">B0J11DRAFT_552268</name>
</gene>
<dbReference type="GO" id="GO:0008380">
    <property type="term" value="P:RNA splicing"/>
    <property type="evidence" value="ECO:0007669"/>
    <property type="project" value="UniProtKB-KW"/>
</dbReference>
<evidence type="ECO:0000256" key="3">
    <source>
        <dbReference type="ARBA" id="ARBA00022741"/>
    </source>
</evidence>
<feature type="domain" description="Helicase ATP-binding" evidence="10">
    <location>
        <begin position="241"/>
        <end position="403"/>
    </location>
</feature>
<dbReference type="Gene3D" id="3.40.50.300">
    <property type="entry name" value="P-loop containing nucleotide triphosphate hydrolases"/>
    <property type="match status" value="2"/>
</dbReference>
<proteinExistence type="predicted"/>
<dbReference type="CDD" id="cd18791">
    <property type="entry name" value="SF2_C_RHA"/>
    <property type="match status" value="1"/>
</dbReference>
<evidence type="ECO:0000313" key="13">
    <source>
        <dbReference type="Proteomes" id="UP000700596"/>
    </source>
</evidence>
<dbReference type="SMART" id="SM00487">
    <property type="entry name" value="DEXDc"/>
    <property type="match status" value="1"/>
</dbReference>
<keyword evidence="3" id="KW-0547">Nucleotide-binding</keyword>
<dbReference type="Pfam" id="PF21010">
    <property type="entry name" value="HA2_C"/>
    <property type="match status" value="1"/>
</dbReference>